<evidence type="ECO:0000313" key="3">
    <source>
        <dbReference type="Proteomes" id="UP001239795"/>
    </source>
</evidence>
<dbReference type="Gene3D" id="1.10.10.2120">
    <property type="match status" value="1"/>
</dbReference>
<name>A0AAI9XMV7_9PEZI</name>
<gene>
    <name evidence="2" type="ORF">CMEL01_04516</name>
</gene>
<evidence type="ECO:0000259" key="1">
    <source>
        <dbReference type="Pfam" id="PF03417"/>
    </source>
</evidence>
<proteinExistence type="predicted"/>
<protein>
    <submittedName>
        <fullName evidence="2">Isopenicillin-N N-acyltransferase</fullName>
    </submittedName>
</protein>
<reference evidence="2 3" key="1">
    <citation type="submission" date="2016-10" db="EMBL/GenBank/DDBJ databases">
        <title>The genome sequence of Colletotrichum fioriniae PJ7.</title>
        <authorList>
            <person name="Baroncelli R."/>
        </authorList>
    </citation>
    <scope>NUCLEOTIDE SEQUENCE [LARGE SCALE GENOMIC DNA]</scope>
    <source>
        <strain evidence="2">Col 31</strain>
    </source>
</reference>
<accession>A0AAI9XMV7</accession>
<sequence length="397" mass="43806">RITDVRPPRGIHLSTLHPHPNNGKFRAREHSARMIDITVSGTHREIGFAVGHQAAKQVAGSIAFYRYFFKDFSGLEWSTVQVKTREFVPHLKAKFPSYYEEIEGIAEGAAVDVLDVVALNIRSEIAFGFFETEPTRPTSTTSVEMAVDGCTALGWKTPGGSTFLSQNWDWKNEQKPNLIIVRAKPHGGPGIDLPAFQMITEAGIIGKIGFNEHGVGCLLNGIRAKGVNSERMPTHFALRTILESRSKREALEKIKSVGLAGSSHILLGDHSGPTGLECTSIGFRELPADENGRVVHANNLILDHEGVLEPLWLVDSPKRTARMRELATLDVGENAGFKSLLELFKDEQNFPSSINRKQIGKNDSGTLFNVVFDLTERKGIISIGRTTEIEEQIEIGF</sequence>
<dbReference type="EMBL" id="MLGG01000024">
    <property type="protein sequence ID" value="KAK1455756.1"/>
    <property type="molecule type" value="Genomic_DNA"/>
</dbReference>
<dbReference type="InterPro" id="IPR047801">
    <property type="entry name" value="Peptidase_C45"/>
</dbReference>
<organism evidence="2 3">
    <name type="scientific">Colletotrichum melonis</name>
    <dbReference type="NCBI Taxonomy" id="1209925"/>
    <lineage>
        <taxon>Eukaryota</taxon>
        <taxon>Fungi</taxon>
        <taxon>Dikarya</taxon>
        <taxon>Ascomycota</taxon>
        <taxon>Pezizomycotina</taxon>
        <taxon>Sordariomycetes</taxon>
        <taxon>Hypocreomycetidae</taxon>
        <taxon>Glomerellales</taxon>
        <taxon>Glomerellaceae</taxon>
        <taxon>Colletotrichum</taxon>
        <taxon>Colletotrichum acutatum species complex</taxon>
    </lineage>
</organism>
<keyword evidence="3" id="KW-1185">Reference proteome</keyword>
<dbReference type="AlphaFoldDB" id="A0AAI9XMV7"/>
<feature type="non-terminal residue" evidence="2">
    <location>
        <position position="1"/>
    </location>
</feature>
<dbReference type="Pfam" id="PF03417">
    <property type="entry name" value="AAT"/>
    <property type="match status" value="1"/>
</dbReference>
<dbReference type="InterPro" id="IPR047794">
    <property type="entry name" value="C45_proenzyme-like"/>
</dbReference>
<dbReference type="PANTHER" id="PTHR34180">
    <property type="entry name" value="PEPTIDASE C45"/>
    <property type="match status" value="1"/>
</dbReference>
<dbReference type="NCBIfam" id="NF040521">
    <property type="entry name" value="C45_proenzyme"/>
    <property type="match status" value="1"/>
</dbReference>
<dbReference type="Proteomes" id="UP001239795">
    <property type="component" value="Unassembled WGS sequence"/>
</dbReference>
<dbReference type="PANTHER" id="PTHR34180:SF1">
    <property type="entry name" value="BETA-ALANYL-DOPAMINE_CARCININE HYDROLASE"/>
    <property type="match status" value="1"/>
</dbReference>
<dbReference type="Gene3D" id="3.60.60.10">
    <property type="entry name" value="Penicillin V Acylase, Chain A"/>
    <property type="match status" value="1"/>
</dbReference>
<feature type="domain" description="Peptidase C45 hydrolase" evidence="1">
    <location>
        <begin position="155"/>
        <end position="385"/>
    </location>
</feature>
<evidence type="ECO:0000313" key="2">
    <source>
        <dbReference type="EMBL" id="KAK1455756.1"/>
    </source>
</evidence>
<comment type="caution">
    <text evidence="2">The sequence shown here is derived from an EMBL/GenBank/DDBJ whole genome shotgun (WGS) entry which is preliminary data.</text>
</comment>
<dbReference type="InterPro" id="IPR005079">
    <property type="entry name" value="Peptidase_C45_hydrolase"/>
</dbReference>